<dbReference type="InterPro" id="IPR002104">
    <property type="entry name" value="Integrase_catalytic"/>
</dbReference>
<dbReference type="SUPFAM" id="SSF56349">
    <property type="entry name" value="DNA breaking-rejoining enzymes"/>
    <property type="match status" value="1"/>
</dbReference>
<dbReference type="Gene3D" id="1.10.150.130">
    <property type="match status" value="1"/>
</dbReference>
<gene>
    <name evidence="8" type="ORF">MTR66_12855</name>
</gene>
<dbReference type="InterPro" id="IPR013762">
    <property type="entry name" value="Integrase-like_cat_sf"/>
</dbReference>
<dbReference type="Pfam" id="PF00589">
    <property type="entry name" value="Phage_integrase"/>
    <property type="match status" value="1"/>
</dbReference>
<dbReference type="InterPro" id="IPR053876">
    <property type="entry name" value="Phage_int_M"/>
</dbReference>
<comment type="caution">
    <text evidence="8">The sequence shown here is derived from an EMBL/GenBank/DDBJ whole genome shotgun (WGS) entry which is preliminary data.</text>
</comment>
<evidence type="ECO:0000256" key="4">
    <source>
        <dbReference type="ARBA" id="ARBA00023172"/>
    </source>
</evidence>
<keyword evidence="4" id="KW-0233">DNA recombination</keyword>
<dbReference type="InterPro" id="IPR010998">
    <property type="entry name" value="Integrase_recombinase_N"/>
</dbReference>
<dbReference type="Pfam" id="PF13356">
    <property type="entry name" value="Arm-DNA-bind_3"/>
    <property type="match status" value="1"/>
</dbReference>
<keyword evidence="9" id="KW-1185">Reference proteome</keyword>
<evidence type="ECO:0000256" key="1">
    <source>
        <dbReference type="ARBA" id="ARBA00008857"/>
    </source>
</evidence>
<dbReference type="InterPro" id="IPR038488">
    <property type="entry name" value="Integrase_DNA-bd_sf"/>
</dbReference>
<dbReference type="PANTHER" id="PTHR30629">
    <property type="entry name" value="PROPHAGE INTEGRASE"/>
    <property type="match status" value="1"/>
</dbReference>
<dbReference type="InterPro" id="IPR050808">
    <property type="entry name" value="Phage_Integrase"/>
</dbReference>
<dbReference type="CDD" id="cd00801">
    <property type="entry name" value="INT_P4_C"/>
    <property type="match status" value="1"/>
</dbReference>
<dbReference type="InterPro" id="IPR011010">
    <property type="entry name" value="DNA_brk_join_enz"/>
</dbReference>
<proteinExistence type="inferred from homology"/>
<dbReference type="Gene3D" id="3.30.160.390">
    <property type="entry name" value="Integrase, DNA-binding domain"/>
    <property type="match status" value="1"/>
</dbReference>
<dbReference type="PANTHER" id="PTHR30629:SF2">
    <property type="entry name" value="PROPHAGE INTEGRASE INTS-RELATED"/>
    <property type="match status" value="1"/>
</dbReference>
<accession>A0ABT0BRV9</accession>
<dbReference type="GO" id="GO:0003677">
    <property type="term" value="F:DNA binding"/>
    <property type="evidence" value="ECO:0007669"/>
    <property type="project" value="UniProtKB-KW"/>
</dbReference>
<dbReference type="Pfam" id="PF22022">
    <property type="entry name" value="Phage_int_M"/>
    <property type="match status" value="1"/>
</dbReference>
<dbReference type="InterPro" id="IPR044068">
    <property type="entry name" value="CB"/>
</dbReference>
<feature type="domain" description="Core-binding (CB)" evidence="7">
    <location>
        <begin position="99"/>
        <end position="180"/>
    </location>
</feature>
<organism evidence="8 9">
    <name type="scientific">Novosphingobium beihaiensis</name>
    <dbReference type="NCBI Taxonomy" id="2930389"/>
    <lineage>
        <taxon>Bacteria</taxon>
        <taxon>Pseudomonadati</taxon>
        <taxon>Pseudomonadota</taxon>
        <taxon>Alphaproteobacteria</taxon>
        <taxon>Sphingomonadales</taxon>
        <taxon>Sphingomonadaceae</taxon>
        <taxon>Novosphingobium</taxon>
    </lineage>
</organism>
<dbReference type="InterPro" id="IPR025166">
    <property type="entry name" value="Integrase_DNA_bind_dom"/>
</dbReference>
<evidence type="ECO:0000259" key="6">
    <source>
        <dbReference type="PROSITE" id="PS51898"/>
    </source>
</evidence>
<feature type="domain" description="Tyr recombinase" evidence="6">
    <location>
        <begin position="204"/>
        <end position="398"/>
    </location>
</feature>
<evidence type="ECO:0000256" key="5">
    <source>
        <dbReference type="PROSITE-ProRule" id="PRU01248"/>
    </source>
</evidence>
<dbReference type="Gene3D" id="1.10.443.10">
    <property type="entry name" value="Intergrase catalytic core"/>
    <property type="match status" value="1"/>
</dbReference>
<sequence>MLTDRECKTAGPSTKDRKLFDGEGLFLLVTKAGFKSWRLKYRYGGKEKLLTFGPYPQLSLKEARQRKDEARAELFAGRDPGELLKKSRARRLGKEEETGTFRAAALEWLRLQQKGWKAKHHAAVQRSLERDIFPAIGALQLTSIRPADIRPVIDAVQRRGAVDTAHRLLWRIKSVFDLAIAAGEAEINPAASIQAILQPQVLGRCPAILEIKRARQFLLDFEALPGQPATKLASRLLALTASRPGPLRLAQAAEFLDLDGSDPRWRIPAEKMKLELAESEQTAFDFTIPLSRQAVETVKVAMSLAANRDYLFPSPRFSHRPISDNTLNVAYRRLTGYEGEHVPHGWRSSFSTIMNERAADLGRPGDRAVIDLMLAHKPRGTEAHYNRAAYMRQRRIIAQEWADLLCEGLPSPATLADCRRRT</sequence>
<evidence type="ECO:0000313" key="8">
    <source>
        <dbReference type="EMBL" id="MCJ2187703.1"/>
    </source>
</evidence>
<comment type="similarity">
    <text evidence="1">Belongs to the 'phage' integrase family.</text>
</comment>
<dbReference type="PROSITE" id="PS51898">
    <property type="entry name" value="TYR_RECOMBINASE"/>
    <property type="match status" value="1"/>
</dbReference>
<evidence type="ECO:0000259" key="7">
    <source>
        <dbReference type="PROSITE" id="PS51900"/>
    </source>
</evidence>
<keyword evidence="2" id="KW-0229">DNA integration</keyword>
<protein>
    <submittedName>
        <fullName evidence="8">Integrase arm-type DNA-binding domain-containing protein</fullName>
    </submittedName>
</protein>
<dbReference type="PROSITE" id="PS51900">
    <property type="entry name" value="CB"/>
    <property type="match status" value="1"/>
</dbReference>
<dbReference type="EMBL" id="JALHLG010000018">
    <property type="protein sequence ID" value="MCJ2187703.1"/>
    <property type="molecule type" value="Genomic_DNA"/>
</dbReference>
<reference evidence="8 9" key="1">
    <citation type="submission" date="2022-04" db="EMBL/GenBank/DDBJ databases">
        <title>Identification of a novel bacterium isolated from mangrove sediments.</title>
        <authorList>
            <person name="Pan X."/>
        </authorList>
    </citation>
    <scope>NUCLEOTIDE SEQUENCE [LARGE SCALE GENOMIC DNA]</scope>
    <source>
        <strain evidence="8 9">B2638</strain>
    </source>
</reference>
<evidence type="ECO:0000256" key="2">
    <source>
        <dbReference type="ARBA" id="ARBA00022908"/>
    </source>
</evidence>
<dbReference type="Proteomes" id="UP001202281">
    <property type="component" value="Unassembled WGS sequence"/>
</dbReference>
<name>A0ABT0BRV9_9SPHN</name>
<dbReference type="RefSeq" id="WP_243921649.1">
    <property type="nucleotide sequence ID" value="NZ_JALHLG010000018.1"/>
</dbReference>
<keyword evidence="3 5" id="KW-0238">DNA-binding</keyword>
<evidence type="ECO:0000313" key="9">
    <source>
        <dbReference type="Proteomes" id="UP001202281"/>
    </source>
</evidence>
<evidence type="ECO:0000256" key="3">
    <source>
        <dbReference type="ARBA" id="ARBA00023125"/>
    </source>
</evidence>